<name>A0ABY7LG08_9GAMM</name>
<organism evidence="9 10">
    <name type="scientific">Salinivibrio proteolyticus</name>
    <dbReference type="NCBI Taxonomy" id="334715"/>
    <lineage>
        <taxon>Bacteria</taxon>
        <taxon>Pseudomonadati</taxon>
        <taxon>Pseudomonadota</taxon>
        <taxon>Gammaproteobacteria</taxon>
        <taxon>Vibrionales</taxon>
        <taxon>Vibrionaceae</taxon>
        <taxon>Salinivibrio</taxon>
    </lineage>
</organism>
<evidence type="ECO:0000259" key="7">
    <source>
        <dbReference type="Pfam" id="PF05175"/>
    </source>
</evidence>
<keyword evidence="3 6" id="KW-0489">Methyltransferase</keyword>
<keyword evidence="10" id="KW-1185">Reference proteome</keyword>
<evidence type="ECO:0000256" key="3">
    <source>
        <dbReference type="ARBA" id="ARBA00022603"/>
    </source>
</evidence>
<keyword evidence="2 6" id="KW-0698">rRNA processing</keyword>
<dbReference type="InterPro" id="IPR046977">
    <property type="entry name" value="RsmC/RlmG"/>
</dbReference>
<protein>
    <recommendedName>
        <fullName evidence="6">Ribosomal RNA small subunit methyltransferase C</fullName>
        <ecNumber evidence="6">2.1.1.172</ecNumber>
    </recommendedName>
    <alternativeName>
        <fullName evidence="6">16S rRNA m2G1207 methyltransferase</fullName>
    </alternativeName>
    <alternativeName>
        <fullName evidence="6">rRNA (guanine-N(2)-)-methyltransferase RsmC</fullName>
    </alternativeName>
</protein>
<evidence type="ECO:0000313" key="10">
    <source>
        <dbReference type="Proteomes" id="UP001164676"/>
    </source>
</evidence>
<dbReference type="InterPro" id="IPR002052">
    <property type="entry name" value="DNA_methylase_N6_adenine_CS"/>
</dbReference>
<dbReference type="PROSITE" id="PS00092">
    <property type="entry name" value="N6_MTASE"/>
    <property type="match status" value="1"/>
</dbReference>
<evidence type="ECO:0000259" key="8">
    <source>
        <dbReference type="Pfam" id="PF08468"/>
    </source>
</evidence>
<sequence length="342" mass="37449">MMSLTAPSEIAQRHLTLFENKHVLLAGELEDDFARQLLAHAKSVSVFTTHHGYATRMAGTGVTVHAGAEYNDEQPVDLVLFYWPKSKAEADFLLAMLTHRLGANVDWIVVGENRSGVKSIEKRFAPYGHVTKQDSARRCSLYYGECTSPAPQFELAAWFNDYPLQIAEMTLTIRALPGVFSQKSLDDGTALLLKNLPAMEGDVIDVGCGAGVIGTALLASNTKLALTFVDVNHLAVASTQATLEANGLKGSVLVSDMLSAVSGQQFDAIISNPPFHEGLETHYHATESLLESAPRYLRRRGQLVIVANSFLRYPPLIEKGFGQCDTLAKTRRFAVYHAQKSR</sequence>
<dbReference type="Proteomes" id="UP001164676">
    <property type="component" value="Chromosome"/>
</dbReference>
<evidence type="ECO:0000256" key="1">
    <source>
        <dbReference type="ARBA" id="ARBA00022490"/>
    </source>
</evidence>
<dbReference type="CDD" id="cd02440">
    <property type="entry name" value="AdoMet_MTases"/>
    <property type="match status" value="1"/>
</dbReference>
<evidence type="ECO:0000256" key="4">
    <source>
        <dbReference type="ARBA" id="ARBA00022679"/>
    </source>
</evidence>
<keyword evidence="1 6" id="KW-0963">Cytoplasm</keyword>
<dbReference type="InterPro" id="IPR023543">
    <property type="entry name" value="rRNA_ssu_MeTfrase_C"/>
</dbReference>
<dbReference type="EC" id="2.1.1.172" evidence="6"/>
<comment type="subcellular location">
    <subcellularLocation>
        <location evidence="6">Cytoplasm</location>
    </subcellularLocation>
</comment>
<dbReference type="SUPFAM" id="SSF53335">
    <property type="entry name" value="S-adenosyl-L-methionine-dependent methyltransferases"/>
    <property type="match status" value="1"/>
</dbReference>
<feature type="domain" description="Methyltransferase small" evidence="7">
    <location>
        <begin position="171"/>
        <end position="336"/>
    </location>
</feature>
<dbReference type="InterPro" id="IPR007848">
    <property type="entry name" value="Small_mtfrase_dom"/>
</dbReference>
<evidence type="ECO:0000256" key="2">
    <source>
        <dbReference type="ARBA" id="ARBA00022552"/>
    </source>
</evidence>
<evidence type="ECO:0000256" key="6">
    <source>
        <dbReference type="HAMAP-Rule" id="MF_01862"/>
    </source>
</evidence>
<dbReference type="InterPro" id="IPR013675">
    <property type="entry name" value="Mtase_sm_N"/>
</dbReference>
<proteinExistence type="inferred from homology"/>
<dbReference type="GO" id="GO:0052914">
    <property type="term" value="F:16S rRNA (guanine(1207)-N(2))-methyltransferase activity"/>
    <property type="evidence" value="ECO:0007669"/>
    <property type="project" value="UniProtKB-EC"/>
</dbReference>
<dbReference type="InterPro" id="IPR029063">
    <property type="entry name" value="SAM-dependent_MTases_sf"/>
</dbReference>
<reference evidence="9" key="1">
    <citation type="submission" date="2022-09" db="EMBL/GenBank/DDBJ databases">
        <authorList>
            <person name="Li Z.-J."/>
        </authorList>
    </citation>
    <scope>NUCLEOTIDE SEQUENCE</scope>
    <source>
        <strain evidence="9">TGB10</strain>
    </source>
</reference>
<comment type="similarity">
    <text evidence="6">Belongs to the methyltransferase superfamily. RsmC family.</text>
</comment>
<comment type="function">
    <text evidence="6">Specifically methylates the guanine in position 1207 of 16S rRNA in the 30S particle.</text>
</comment>
<dbReference type="NCBIfam" id="NF007023">
    <property type="entry name" value="PRK09489.1"/>
    <property type="match status" value="1"/>
</dbReference>
<evidence type="ECO:0000256" key="5">
    <source>
        <dbReference type="ARBA" id="ARBA00022691"/>
    </source>
</evidence>
<keyword evidence="5 6" id="KW-0949">S-adenosyl-L-methionine</keyword>
<dbReference type="RefSeq" id="WP_205907407.1">
    <property type="nucleotide sequence ID" value="NZ_CP114584.1"/>
</dbReference>
<dbReference type="EMBL" id="CP114584">
    <property type="protein sequence ID" value="WBA16161.1"/>
    <property type="molecule type" value="Genomic_DNA"/>
</dbReference>
<keyword evidence="4 6" id="KW-0808">Transferase</keyword>
<evidence type="ECO:0000313" key="9">
    <source>
        <dbReference type="EMBL" id="WBA16161.1"/>
    </source>
</evidence>
<dbReference type="Pfam" id="PF05175">
    <property type="entry name" value="MTS"/>
    <property type="match status" value="1"/>
</dbReference>
<comment type="catalytic activity">
    <reaction evidence="6">
        <text>guanosine(1207) in 16S rRNA + S-adenosyl-L-methionine = N(2)-methylguanosine(1207) in 16S rRNA + S-adenosyl-L-homocysteine + H(+)</text>
        <dbReference type="Rhea" id="RHEA:42736"/>
        <dbReference type="Rhea" id="RHEA-COMP:10213"/>
        <dbReference type="Rhea" id="RHEA-COMP:10214"/>
        <dbReference type="ChEBI" id="CHEBI:15378"/>
        <dbReference type="ChEBI" id="CHEBI:57856"/>
        <dbReference type="ChEBI" id="CHEBI:59789"/>
        <dbReference type="ChEBI" id="CHEBI:74269"/>
        <dbReference type="ChEBI" id="CHEBI:74481"/>
        <dbReference type="EC" id="2.1.1.172"/>
    </reaction>
</comment>
<gene>
    <name evidence="6 9" type="primary">rsmC</name>
    <name evidence="9" type="ORF">N7E60_12035</name>
</gene>
<comment type="subunit">
    <text evidence="6">Monomer.</text>
</comment>
<accession>A0ABY7LG08</accession>
<dbReference type="HAMAP" id="MF_01862">
    <property type="entry name" value="16SrRNA_methyltr_C"/>
    <property type="match status" value="1"/>
</dbReference>
<feature type="domain" description="Methyltransferase small N-terminal" evidence="8">
    <location>
        <begin position="8"/>
        <end position="162"/>
    </location>
</feature>
<dbReference type="Pfam" id="PF08468">
    <property type="entry name" value="MTS_N"/>
    <property type="match status" value="1"/>
</dbReference>
<dbReference type="Gene3D" id="3.40.50.150">
    <property type="entry name" value="Vaccinia Virus protein VP39"/>
    <property type="match status" value="2"/>
</dbReference>
<dbReference type="PANTHER" id="PTHR47816">
    <property type="entry name" value="RIBOSOMAL RNA SMALL SUBUNIT METHYLTRANSFERASE C"/>
    <property type="match status" value="1"/>
</dbReference>
<dbReference type="PANTHER" id="PTHR47816:SF4">
    <property type="entry name" value="RIBOSOMAL RNA SMALL SUBUNIT METHYLTRANSFERASE C"/>
    <property type="match status" value="1"/>
</dbReference>